<gene>
    <name evidence="1" type="ORF">FA13DRAFT_1797956</name>
</gene>
<dbReference type="EMBL" id="QPFP01000077">
    <property type="protein sequence ID" value="TEB23468.1"/>
    <property type="molecule type" value="Genomic_DNA"/>
</dbReference>
<dbReference type="OrthoDB" id="3270372at2759"/>
<dbReference type="AlphaFoldDB" id="A0A4Y7SP90"/>
<accession>A0A4Y7SP90</accession>
<dbReference type="STRING" id="71717.A0A4Y7SP90"/>
<evidence type="ECO:0008006" key="3">
    <source>
        <dbReference type="Google" id="ProtNLM"/>
    </source>
</evidence>
<organism evidence="1 2">
    <name type="scientific">Coprinellus micaceus</name>
    <name type="common">Glistening ink-cap mushroom</name>
    <name type="synonym">Coprinus micaceus</name>
    <dbReference type="NCBI Taxonomy" id="71717"/>
    <lineage>
        <taxon>Eukaryota</taxon>
        <taxon>Fungi</taxon>
        <taxon>Dikarya</taxon>
        <taxon>Basidiomycota</taxon>
        <taxon>Agaricomycotina</taxon>
        <taxon>Agaricomycetes</taxon>
        <taxon>Agaricomycetidae</taxon>
        <taxon>Agaricales</taxon>
        <taxon>Agaricineae</taxon>
        <taxon>Psathyrellaceae</taxon>
        <taxon>Coprinellus</taxon>
    </lineage>
</organism>
<comment type="caution">
    <text evidence="1">The sequence shown here is derived from an EMBL/GenBank/DDBJ whole genome shotgun (WGS) entry which is preliminary data.</text>
</comment>
<reference evidence="1 2" key="1">
    <citation type="journal article" date="2019" name="Nat. Ecol. Evol.">
        <title>Megaphylogeny resolves global patterns of mushroom evolution.</title>
        <authorList>
            <person name="Varga T."/>
            <person name="Krizsan K."/>
            <person name="Foldi C."/>
            <person name="Dima B."/>
            <person name="Sanchez-Garcia M."/>
            <person name="Sanchez-Ramirez S."/>
            <person name="Szollosi G.J."/>
            <person name="Szarkandi J.G."/>
            <person name="Papp V."/>
            <person name="Albert L."/>
            <person name="Andreopoulos W."/>
            <person name="Angelini C."/>
            <person name="Antonin V."/>
            <person name="Barry K.W."/>
            <person name="Bougher N.L."/>
            <person name="Buchanan P."/>
            <person name="Buyck B."/>
            <person name="Bense V."/>
            <person name="Catcheside P."/>
            <person name="Chovatia M."/>
            <person name="Cooper J."/>
            <person name="Damon W."/>
            <person name="Desjardin D."/>
            <person name="Finy P."/>
            <person name="Geml J."/>
            <person name="Haridas S."/>
            <person name="Hughes K."/>
            <person name="Justo A."/>
            <person name="Karasinski D."/>
            <person name="Kautmanova I."/>
            <person name="Kiss B."/>
            <person name="Kocsube S."/>
            <person name="Kotiranta H."/>
            <person name="LaButti K.M."/>
            <person name="Lechner B.E."/>
            <person name="Liimatainen K."/>
            <person name="Lipzen A."/>
            <person name="Lukacs Z."/>
            <person name="Mihaltcheva S."/>
            <person name="Morgado L.N."/>
            <person name="Niskanen T."/>
            <person name="Noordeloos M.E."/>
            <person name="Ohm R.A."/>
            <person name="Ortiz-Santana B."/>
            <person name="Ovrebo C."/>
            <person name="Racz N."/>
            <person name="Riley R."/>
            <person name="Savchenko A."/>
            <person name="Shiryaev A."/>
            <person name="Soop K."/>
            <person name="Spirin V."/>
            <person name="Szebenyi C."/>
            <person name="Tomsovsky M."/>
            <person name="Tulloss R.E."/>
            <person name="Uehling J."/>
            <person name="Grigoriev I.V."/>
            <person name="Vagvolgyi C."/>
            <person name="Papp T."/>
            <person name="Martin F.M."/>
            <person name="Miettinen O."/>
            <person name="Hibbett D.S."/>
            <person name="Nagy L.G."/>
        </authorList>
    </citation>
    <scope>NUCLEOTIDE SEQUENCE [LARGE SCALE GENOMIC DNA]</scope>
    <source>
        <strain evidence="1 2">FP101781</strain>
    </source>
</reference>
<dbReference type="Proteomes" id="UP000298030">
    <property type="component" value="Unassembled WGS sequence"/>
</dbReference>
<evidence type="ECO:0000313" key="1">
    <source>
        <dbReference type="EMBL" id="TEB23468.1"/>
    </source>
</evidence>
<dbReference type="SUPFAM" id="SSF144232">
    <property type="entry name" value="HIT/MYND zinc finger-like"/>
    <property type="match status" value="1"/>
</dbReference>
<keyword evidence="2" id="KW-1185">Reference proteome</keyword>
<proteinExistence type="predicted"/>
<name>A0A4Y7SP90_COPMI</name>
<protein>
    <recommendedName>
        <fullName evidence="3">MYND-type domain-containing protein</fullName>
    </recommendedName>
</protein>
<dbReference type="Gene3D" id="6.10.140.2220">
    <property type="match status" value="1"/>
</dbReference>
<sequence>MADPMKATACANRMHVAVWLRETTLQECESNEGLLSCTSTAAKMKFARSFPQLLRAGIRSLTVNLPREEQHHICFHLCRCCCDLKEYGHLHAPNDPEPKAPNQVHISEKILLDNAVKVIINLIHIALAGLPKHEFLPNPENDEIPPWPTNAKDLFPFSLLDTIYGFDFWVEWFGIQGWEIYRLCDLLVGYYQPFSQAILQEPFPRPKEHSSSQEFFILPIQFLTEWFKTLLLQHPQENFREMIRENAATVVPVLTGLRSRLSPLNGAHWENIRVGLKVLVSLANDSVDTLHLGQRTVEEAVQTRVCGKCGILRFCGEKCQKEARKDPIFPHKKLCSQIYATRQQLGPTAWATLWSNDTQTGEFLALPAAEAIDKKAVLEIGSTLAAMRNFL</sequence>
<evidence type="ECO:0000313" key="2">
    <source>
        <dbReference type="Proteomes" id="UP000298030"/>
    </source>
</evidence>